<dbReference type="InterPro" id="IPR004870">
    <property type="entry name" value="Nucleoporin_Nup155"/>
</dbReference>
<dbReference type="GO" id="GO:0044611">
    <property type="term" value="C:nuclear pore inner ring"/>
    <property type="evidence" value="ECO:0007669"/>
    <property type="project" value="TreeGrafter"/>
</dbReference>
<evidence type="ECO:0000259" key="6">
    <source>
        <dbReference type="Pfam" id="PF08801"/>
    </source>
</evidence>
<keyword evidence="4" id="KW-0539">Nucleus</keyword>
<dbReference type="Pfam" id="PF08801">
    <property type="entry name" value="Nucleoporin_N"/>
    <property type="match status" value="1"/>
</dbReference>
<comment type="caution">
    <text evidence="7">The sequence shown here is derived from an EMBL/GenBank/DDBJ whole genome shotgun (WGS) entry which is preliminary data.</text>
</comment>
<organism evidence="7 8">
    <name type="scientific">Handroanthus impetiginosus</name>
    <dbReference type="NCBI Taxonomy" id="429701"/>
    <lineage>
        <taxon>Eukaryota</taxon>
        <taxon>Viridiplantae</taxon>
        <taxon>Streptophyta</taxon>
        <taxon>Embryophyta</taxon>
        <taxon>Tracheophyta</taxon>
        <taxon>Spermatophyta</taxon>
        <taxon>Magnoliopsida</taxon>
        <taxon>eudicotyledons</taxon>
        <taxon>Gunneridae</taxon>
        <taxon>Pentapetalae</taxon>
        <taxon>asterids</taxon>
        <taxon>lamiids</taxon>
        <taxon>Lamiales</taxon>
        <taxon>Bignoniaceae</taxon>
        <taxon>Crescentiina</taxon>
        <taxon>Tabebuia alliance</taxon>
        <taxon>Handroanthus</taxon>
    </lineage>
</organism>
<dbReference type="GO" id="GO:0036228">
    <property type="term" value="P:protein localization to nuclear inner membrane"/>
    <property type="evidence" value="ECO:0007669"/>
    <property type="project" value="TreeGrafter"/>
</dbReference>
<comment type="similarity">
    <text evidence="2">Belongs to the non-repetitive/WGA-negative nucleoporin family.</text>
</comment>
<evidence type="ECO:0000256" key="3">
    <source>
        <dbReference type="ARBA" id="ARBA00022448"/>
    </source>
</evidence>
<feature type="domain" description="Nucleoporin Nup133/Nup155-like C-terminal" evidence="5">
    <location>
        <begin position="657"/>
        <end position="1413"/>
    </location>
</feature>
<dbReference type="InterPro" id="IPR042538">
    <property type="entry name" value="Nucleoporin_Nup155_C_3"/>
</dbReference>
<protein>
    <submittedName>
        <fullName evidence="7">Nuclear pore complex, Nup155 component (D Nup154, sc Nup157/Nup170)</fullName>
    </submittedName>
</protein>
<sequence>MVAWENEVVMRDVTNAGLVVSDRIGREMASQLDLEEALEASRYSSHPYSTHPREWPPLVEVVDTWELPPVLIERYNAAGGEGTALCGIFPEIRRAWASVDNSLFLWRFDKWDGQCPEYSGEEQAICAVGLAKAKPGVFIEAIQYLLVLATPVELILVGVCCSGRGDETDPYAEVSLQPLPEYTIPSDGVTMTCIACTDRGHIFLAGRDGHIYELQYTTGSGWQKHCRKVCVTAGLGSVISRWVLPNVFKFGAVDPIVEMVVDSERHVLYARTEEMKIQVFSLGPNGDGPLKKVAEERNLITQRESNYGGRQQAGARAPSRPTKSSIVCISPLSTLESKWLHLVAVLSDGRRMYLSTAPSGGNNSAVGGLGGLGTSSRRPSCLKVVTTRPSPPIGVSGGLAFGALSLAGRSQSDDLSLKIESAYYSAGTLVLSDSSPSAVSSLLIVNKDPSTQSLSSGNVGMSARGSRALRESVSSIPIEGRMLFVADVLPLPDTASIVQSLYSELELCGFQNSWESCEKTSSKLWARGDLSTQHILPRRKIVIFSTMGMMEVVFNRPIDILRRLLESNSPRSLLEDFFNRFGAGEAAAMCLMLAARIVYTEAFISNVVSEKAAEAFEDPRVVGMPQLEGSGALSNARTVAGGFSMGQVVKEAEPVFSGAHEGLCLCSSRLLLPLWELPVFIIKGGSGSSYAMSEDGIIICRLSFGAMRVLEDKIRSLEKFLRSRRNQRRGLYGCVAGLGDITGSILIGTGSDLVAGDRSMVRNLFGSYPRNVESAEGGSSNKRQRLPYSPAELAAMEVRAMECIRQLLLRCGEALFLLQLLSQHLVARLIQSFDSNTKQAVVQLTFHQLVCSDDGDRLATRLISALMEYYTGPDGRGTVDDISNRLRDGCPSYYKESDYKFYVAVEYLERAAATSDTEERENLAREAFNNLSKIPESADLETVCKRFEDLRFYEAVVRLPLQKAQAVDPAGDAFNEQIDAGIREHALSRRLQCYEIVTNALRSLKGESLRKEFGSPIRPVVQSVLDPASRKKYICQIIQLGVQSSDRAFHDYLYRTLIDLGLDDELLEYGGPDLVQFLQNAGRDPNHEVRTVSSIASPTSPMGHSRVPVAPNQMKYFELLARYYVSKRQHVLAAQILVRLAERRSTEAGDTPTLEQRRQYLSNAVLQAKSASETDSLNVSARGAIDNGLLDLLEGKLAVLQFQIKIKEELEAIALRLEASSGRSESITNGASPDDGHSGDDSFVRDVQEKAKELSVDLKTITQLYNEYAVPFELWEICLEMLYFASYSGDADSSILRETWARLIDQALSRGGIAEACAVLKRVGSHVFPGDGAILPLDTLCLHLEKAAQERVVSGAEPVGDEDIARALLGACKGAIEPVLITYDQLISNGAILTSPTLRLRLLRSVLAVLREWAMSVFAQRMGTSAAGASLILGGSFSLGQTTVLNQGVRDKITSAANRYMTEVRRLPVPQNQTEAVYRGFRELEESLLSPFPFERL</sequence>
<evidence type="ECO:0000256" key="4">
    <source>
        <dbReference type="ARBA" id="ARBA00023242"/>
    </source>
</evidence>
<dbReference type="Gene3D" id="1.20.120.1880">
    <property type="entry name" value="Nucleoporin, helical C-terminal domain"/>
    <property type="match status" value="1"/>
</dbReference>
<gene>
    <name evidence="7" type="ORF">CDL12_10397</name>
</gene>
<dbReference type="FunFam" id="1.20.120.1880:FF:000002">
    <property type="entry name" value="Nuclear pore complex protein NUP155"/>
    <property type="match status" value="1"/>
</dbReference>
<dbReference type="PANTHER" id="PTHR10350:SF6">
    <property type="entry name" value="NUCLEAR PORE COMPLEX PROTEIN NUP155"/>
    <property type="match status" value="1"/>
</dbReference>
<dbReference type="InterPro" id="IPR014908">
    <property type="entry name" value="Nucleoporin_Nup133/Nup155_N"/>
</dbReference>
<dbReference type="Pfam" id="PF03177">
    <property type="entry name" value="Nucleoporin_C"/>
    <property type="match status" value="1"/>
</dbReference>
<evidence type="ECO:0000313" key="8">
    <source>
        <dbReference type="Proteomes" id="UP000231279"/>
    </source>
</evidence>
<dbReference type="InterPro" id="IPR007187">
    <property type="entry name" value="Nucleoporin_Nup133/Nup155_C"/>
</dbReference>
<dbReference type="Gene3D" id="1.25.40.450">
    <property type="entry name" value="Nucleoporin, helical domain, N-terminal subdomain"/>
    <property type="match status" value="1"/>
</dbReference>
<dbReference type="GO" id="GO:0006606">
    <property type="term" value="P:protein import into nucleus"/>
    <property type="evidence" value="ECO:0007669"/>
    <property type="project" value="TreeGrafter"/>
</dbReference>
<evidence type="ECO:0000259" key="5">
    <source>
        <dbReference type="Pfam" id="PF03177"/>
    </source>
</evidence>
<dbReference type="Gene3D" id="1.25.40.440">
    <property type="entry name" value="Nucleoporin, helical domain, central subdomain"/>
    <property type="match status" value="1"/>
</dbReference>
<dbReference type="GO" id="GO:0017056">
    <property type="term" value="F:structural constituent of nuclear pore"/>
    <property type="evidence" value="ECO:0007669"/>
    <property type="project" value="InterPro"/>
</dbReference>
<dbReference type="Gene3D" id="1.20.58.1780">
    <property type="match status" value="1"/>
</dbReference>
<accession>A0A2G9HHG0</accession>
<dbReference type="InterPro" id="IPR042537">
    <property type="entry name" value="Nucleoporin_Nup155_C_2"/>
</dbReference>
<keyword evidence="8" id="KW-1185">Reference proteome</keyword>
<dbReference type="FunFam" id="1.25.40.440:FF:000002">
    <property type="entry name" value="Nuclear pore complex protein NUP155"/>
    <property type="match status" value="1"/>
</dbReference>
<reference evidence="8" key="1">
    <citation type="journal article" date="2018" name="Gigascience">
        <title>Genome assembly of the Pink Ipe (Handroanthus impetiginosus, Bignoniaceae), a highly valued, ecologically keystone Neotropical timber forest tree.</title>
        <authorList>
            <person name="Silva-Junior O.B."/>
            <person name="Grattapaglia D."/>
            <person name="Novaes E."/>
            <person name="Collevatti R.G."/>
        </authorList>
    </citation>
    <scope>NUCLEOTIDE SEQUENCE [LARGE SCALE GENOMIC DNA]</scope>
    <source>
        <strain evidence="8">cv. UFG-1</strain>
    </source>
</reference>
<dbReference type="GO" id="GO:0006405">
    <property type="term" value="P:RNA export from nucleus"/>
    <property type="evidence" value="ECO:0007669"/>
    <property type="project" value="TreeGrafter"/>
</dbReference>
<proteinExistence type="inferred from homology"/>
<dbReference type="InterPro" id="IPR042533">
    <property type="entry name" value="Nucleoporin_Nup155_C_1"/>
</dbReference>
<dbReference type="GO" id="GO:0000972">
    <property type="term" value="P:transcription-dependent tethering of RNA polymerase II gene DNA at nuclear periphery"/>
    <property type="evidence" value="ECO:0007669"/>
    <property type="project" value="TreeGrafter"/>
</dbReference>
<evidence type="ECO:0000313" key="7">
    <source>
        <dbReference type="EMBL" id="PIN16946.1"/>
    </source>
</evidence>
<dbReference type="Proteomes" id="UP000231279">
    <property type="component" value="Unassembled WGS sequence"/>
</dbReference>
<evidence type="ECO:0000256" key="2">
    <source>
        <dbReference type="ARBA" id="ARBA00007373"/>
    </source>
</evidence>
<comment type="subcellular location">
    <subcellularLocation>
        <location evidence="1">Nucleus</location>
    </subcellularLocation>
</comment>
<feature type="domain" description="Nucleoporin Nup133/Nup155-like N-terminal" evidence="6">
    <location>
        <begin position="55"/>
        <end position="507"/>
    </location>
</feature>
<dbReference type="EMBL" id="NKXS01001773">
    <property type="protein sequence ID" value="PIN16946.1"/>
    <property type="molecule type" value="Genomic_DNA"/>
</dbReference>
<keyword evidence="3" id="KW-0813">Transport</keyword>
<dbReference type="OrthoDB" id="338970at2759"/>
<dbReference type="PANTHER" id="PTHR10350">
    <property type="entry name" value="NUCLEAR PORE COMPLEX PROTEIN NUP155"/>
    <property type="match status" value="1"/>
</dbReference>
<dbReference type="STRING" id="429701.A0A2G9HHG0"/>
<name>A0A2G9HHG0_9LAMI</name>
<dbReference type="FunFam" id="1.25.40.450:FF:000003">
    <property type="entry name" value="Nuclear pore complex protein NUP155"/>
    <property type="match status" value="1"/>
</dbReference>
<evidence type="ECO:0000256" key="1">
    <source>
        <dbReference type="ARBA" id="ARBA00004123"/>
    </source>
</evidence>